<dbReference type="Proteomes" id="UP001516023">
    <property type="component" value="Unassembled WGS sequence"/>
</dbReference>
<dbReference type="AlphaFoldDB" id="A0ABD3PDP4"/>
<comment type="caution">
    <text evidence="1">The sequence shown here is derived from an EMBL/GenBank/DDBJ whole genome shotgun (WGS) entry which is preliminary data.</text>
</comment>
<dbReference type="PANTHER" id="PTHR21113">
    <property type="entry name" value="AGAP001705-PA"/>
    <property type="match status" value="1"/>
</dbReference>
<organism evidence="1 2">
    <name type="scientific">Cyclotella cryptica</name>
    <dbReference type="NCBI Taxonomy" id="29204"/>
    <lineage>
        <taxon>Eukaryota</taxon>
        <taxon>Sar</taxon>
        <taxon>Stramenopiles</taxon>
        <taxon>Ochrophyta</taxon>
        <taxon>Bacillariophyta</taxon>
        <taxon>Coscinodiscophyceae</taxon>
        <taxon>Thalassiosirophycidae</taxon>
        <taxon>Stephanodiscales</taxon>
        <taxon>Stephanodiscaceae</taxon>
        <taxon>Cyclotella</taxon>
    </lineage>
</organism>
<reference evidence="1 2" key="1">
    <citation type="journal article" date="2020" name="G3 (Bethesda)">
        <title>Improved Reference Genome for Cyclotella cryptica CCMP332, a Model for Cell Wall Morphogenesis, Salinity Adaptation, and Lipid Production in Diatoms (Bacillariophyta).</title>
        <authorList>
            <person name="Roberts W.R."/>
            <person name="Downey K.M."/>
            <person name="Ruck E.C."/>
            <person name="Traller J.C."/>
            <person name="Alverson A.J."/>
        </authorList>
    </citation>
    <scope>NUCLEOTIDE SEQUENCE [LARGE SCALE GENOMIC DNA]</scope>
    <source>
        <strain evidence="1 2">CCMP332</strain>
    </source>
</reference>
<evidence type="ECO:0000313" key="1">
    <source>
        <dbReference type="EMBL" id="KAL3786230.1"/>
    </source>
</evidence>
<dbReference type="EMBL" id="JABMIG020000199">
    <property type="protein sequence ID" value="KAL3786230.1"/>
    <property type="molecule type" value="Genomic_DNA"/>
</dbReference>
<name>A0ABD3PDP4_9STRA</name>
<sequence length="678" mass="75373">CHVIMDLLSKIESILLPLQSTFDTKLFLTQLYEPSKIYKFNDLLAALSVVSSNEIGVAGSKFYLGEDGIDLGWEYGLVNLAAFLAQSMKETILYDACDENNWVSAWMPRYVLVFIINIALLRYVFSHDIFYVAFKDLYNDQYPLSNACGQLGQSYQDYNCAAGEQHMQCSIEPMMQITATTHATWYGAPPGLFCAPKTIYPFTGFWDYTYWCDNPWNDPPEYCDIYEGQKSGRFDNTVAVANRAGKSDVEGCCWWGRGVIQTTGPCNYGKLNYYLGAKAAQDGRSSQYPDIDFCKTPDAICVDSNHPELKWIAGFFYWMESVQNYDKDGWYYLTELHKFVNGGMSDMRFIDSVSGIVNRGCHNPPCATGEVDGLLERRANFESILAAVGLPSVGIEKRPPSTLPPVSSSINAPQVPIPSLATPDISPSVLTQLVDELKQKKEILEQKVLSYTNLYGIKVQSETYTFESLLESLAFSVDVGYAGKNFYTNSSSLKYGLVNLAAFLSQSITESISYDACEEFHLDSTGTNYAISNSCGQFGNSYQDYTCDGLDAGMECPVLSTMDLVAVGGGKHQLDRPSFYCRSKALEPFTGVFDSRSSAVVNNVPYPNSANRTDVEGCCFWGRGALMTKGVCMLGKLNYYLGSRASREGRIAMYPDIDFCESLPLHAISFFVSYSVTI</sequence>
<evidence type="ECO:0008006" key="3">
    <source>
        <dbReference type="Google" id="ProtNLM"/>
    </source>
</evidence>
<accession>A0ABD3PDP4</accession>
<evidence type="ECO:0000313" key="2">
    <source>
        <dbReference type="Proteomes" id="UP001516023"/>
    </source>
</evidence>
<dbReference type="PANTHER" id="PTHR21113:SF4">
    <property type="entry name" value="CHITIN-BINDING TYPE-4 DOMAIN-CONTAINING PROTEIN"/>
    <property type="match status" value="1"/>
</dbReference>
<gene>
    <name evidence="1" type="ORF">HJC23_002481</name>
</gene>
<feature type="non-terminal residue" evidence="1">
    <location>
        <position position="1"/>
    </location>
</feature>
<protein>
    <recommendedName>
        <fullName evidence="3">Glycoside hydrolase family 19 catalytic domain-containing protein</fullName>
    </recommendedName>
</protein>
<dbReference type="Gene3D" id="1.10.530.10">
    <property type="match status" value="1"/>
</dbReference>
<proteinExistence type="predicted"/>
<keyword evidence="2" id="KW-1185">Reference proteome</keyword>